<proteinExistence type="inferred from homology"/>
<dbReference type="PANTHER" id="PTHR42989">
    <property type="entry name" value="HYDROGENASE-4 COMPONENT I"/>
    <property type="match status" value="1"/>
</dbReference>
<feature type="domain" description="4Fe-4S ferredoxin-type" evidence="7">
    <location>
        <begin position="56"/>
        <end position="84"/>
    </location>
</feature>
<evidence type="ECO:0000256" key="2">
    <source>
        <dbReference type="ARBA" id="ARBA00009173"/>
    </source>
</evidence>
<evidence type="ECO:0000313" key="8">
    <source>
        <dbReference type="EMBL" id="GAA3567453.1"/>
    </source>
</evidence>
<accession>A0ABP6XII5</accession>
<dbReference type="SUPFAM" id="SSF56770">
    <property type="entry name" value="HydA/Nqo6-like"/>
    <property type="match status" value="1"/>
</dbReference>
<dbReference type="Pfam" id="PF01058">
    <property type="entry name" value="Oxidored_q6"/>
    <property type="match status" value="1"/>
</dbReference>
<dbReference type="RefSeq" id="WP_344865671.1">
    <property type="nucleotide sequence ID" value="NZ_BAAAZN010000014.1"/>
</dbReference>
<evidence type="ECO:0000256" key="6">
    <source>
        <dbReference type="ARBA" id="ARBA00023014"/>
    </source>
</evidence>
<evidence type="ECO:0000256" key="5">
    <source>
        <dbReference type="ARBA" id="ARBA00023004"/>
    </source>
</evidence>
<keyword evidence="4" id="KW-0479">Metal-binding</keyword>
<dbReference type="EMBL" id="BAAAZN010000014">
    <property type="protein sequence ID" value="GAA3567453.1"/>
    <property type="molecule type" value="Genomic_DNA"/>
</dbReference>
<reference evidence="9" key="1">
    <citation type="journal article" date="2019" name="Int. J. Syst. Evol. Microbiol.">
        <title>The Global Catalogue of Microorganisms (GCM) 10K type strain sequencing project: providing services to taxonomists for standard genome sequencing and annotation.</title>
        <authorList>
            <consortium name="The Broad Institute Genomics Platform"/>
            <consortium name="The Broad Institute Genome Sequencing Center for Infectious Disease"/>
            <person name="Wu L."/>
            <person name="Ma J."/>
        </authorList>
    </citation>
    <scope>NUCLEOTIDE SEQUENCE [LARGE SCALE GENOMIC DNA]</scope>
    <source>
        <strain evidence="9">JCM 16898</strain>
    </source>
</reference>
<dbReference type="PROSITE" id="PS51379">
    <property type="entry name" value="4FE4S_FER_2"/>
    <property type="match status" value="1"/>
</dbReference>
<protein>
    <recommendedName>
        <fullName evidence="7">4Fe-4S ferredoxin-type domain-containing protein</fullName>
    </recommendedName>
</protein>
<dbReference type="InterPro" id="IPR006137">
    <property type="entry name" value="NADH_UbQ_OxRdtase-like_20kDa"/>
</dbReference>
<organism evidence="8 9">
    <name type="scientific">Amycolatopsis ultiminotia</name>
    <dbReference type="NCBI Taxonomy" id="543629"/>
    <lineage>
        <taxon>Bacteria</taxon>
        <taxon>Bacillati</taxon>
        <taxon>Actinomycetota</taxon>
        <taxon>Actinomycetes</taxon>
        <taxon>Pseudonocardiales</taxon>
        <taxon>Pseudonocardiaceae</taxon>
        <taxon>Amycolatopsis</taxon>
    </lineage>
</organism>
<evidence type="ECO:0000256" key="1">
    <source>
        <dbReference type="ARBA" id="ARBA00001966"/>
    </source>
</evidence>
<dbReference type="Gene3D" id="3.40.50.12280">
    <property type="match status" value="1"/>
</dbReference>
<evidence type="ECO:0000256" key="3">
    <source>
        <dbReference type="ARBA" id="ARBA00022485"/>
    </source>
</evidence>
<keyword evidence="6" id="KW-0411">Iron-sulfur</keyword>
<evidence type="ECO:0000259" key="7">
    <source>
        <dbReference type="PROSITE" id="PS51379"/>
    </source>
</evidence>
<keyword evidence="9" id="KW-1185">Reference proteome</keyword>
<comment type="caution">
    <text evidence="8">The sequence shown here is derived from an EMBL/GenBank/DDBJ whole genome shotgun (WGS) entry which is preliminary data.</text>
</comment>
<evidence type="ECO:0000313" key="9">
    <source>
        <dbReference type="Proteomes" id="UP001500689"/>
    </source>
</evidence>
<name>A0ABP6XII5_9PSEU</name>
<dbReference type="InterPro" id="IPR017896">
    <property type="entry name" value="4Fe4S_Fe-S-bd"/>
</dbReference>
<dbReference type="PANTHER" id="PTHR42989:SF1">
    <property type="entry name" value="FORMATE HYDROGENLYASE SUBUNIT 7-RELATED"/>
    <property type="match status" value="1"/>
</dbReference>
<sequence>MPWIFRGLRNGVLTTGYPRRPDTDDVRSIARPAERATWEPGLDELCPTGAIREEHGRVRLDQGRCIGCGACVTARPGTFSWQEGNDVAQLSRAALVVPELAETDADLRQLRRALSRRTKALRRSVHIRHVDAGSDGAEEWEILALTNPVYDVHRLGIFFTASPRHADLLLVTGAGSHGMAAPLARTLEAMPRPVVVIAAGTDAVSGGLVSPSYATADGIGDLLPVDVWVPGSPPSPFRLLSAILLATGRLTAAGRER</sequence>
<comment type="similarity">
    <text evidence="2">Belongs to the complex I 20 kDa subunit family.</text>
</comment>
<dbReference type="InterPro" id="IPR052375">
    <property type="entry name" value="Complex_I_20kDa-like"/>
</dbReference>
<dbReference type="Proteomes" id="UP001500689">
    <property type="component" value="Unassembled WGS sequence"/>
</dbReference>
<gene>
    <name evidence="8" type="ORF">GCM10022222_59260</name>
</gene>
<dbReference type="Gene3D" id="3.30.70.20">
    <property type="match status" value="1"/>
</dbReference>
<keyword evidence="5" id="KW-0408">Iron</keyword>
<comment type="cofactor">
    <cofactor evidence="1">
        <name>[4Fe-4S] cluster</name>
        <dbReference type="ChEBI" id="CHEBI:49883"/>
    </cofactor>
</comment>
<keyword evidence="3" id="KW-0004">4Fe-4S</keyword>
<evidence type="ECO:0000256" key="4">
    <source>
        <dbReference type="ARBA" id="ARBA00022723"/>
    </source>
</evidence>
<dbReference type="SUPFAM" id="SSF54862">
    <property type="entry name" value="4Fe-4S ferredoxins"/>
    <property type="match status" value="1"/>
</dbReference>